<evidence type="ECO:0000313" key="3">
    <source>
        <dbReference type="EMBL" id="KKK37878.1"/>
    </source>
</evidence>
<reference evidence="3 4" key="1">
    <citation type="submission" date="2015-04" db="EMBL/GenBank/DDBJ databases">
        <title>Taxonomic description and genome sequence of Bacillus campisalis sp. nov., a novel member of the genus Bacillus isolated from solar saltern.</title>
        <authorList>
            <person name="Mathan Kumar R."/>
            <person name="Kaur G."/>
            <person name="Kumar A."/>
            <person name="Singh N.K."/>
            <person name="Kaur N."/>
            <person name="Kumar N."/>
            <person name="Mayilraj S."/>
        </authorList>
    </citation>
    <scope>NUCLEOTIDE SEQUENCE [LARGE SCALE GENOMIC DNA]</scope>
    <source>
        <strain evidence="3 4">SA2-6</strain>
    </source>
</reference>
<dbReference type="EMBL" id="LAYY01000011">
    <property type="protein sequence ID" value="KKK37878.1"/>
    <property type="molecule type" value="Genomic_DNA"/>
</dbReference>
<dbReference type="AlphaFoldDB" id="A0A0M2SUQ6"/>
<dbReference type="OrthoDB" id="9767934at2"/>
<feature type="domain" description="AB hydrolase-1" evidence="2">
    <location>
        <begin position="66"/>
        <end position="318"/>
    </location>
</feature>
<keyword evidence="1" id="KW-1133">Transmembrane helix</keyword>
<protein>
    <submittedName>
        <fullName evidence="3">Hydroxyalkanoic acid synthase</fullName>
    </submittedName>
</protein>
<accession>A0A0M2SUQ6</accession>
<evidence type="ECO:0000256" key="1">
    <source>
        <dbReference type="SAM" id="Phobius"/>
    </source>
</evidence>
<dbReference type="Gene3D" id="3.40.50.1820">
    <property type="entry name" value="alpha/beta hydrolase"/>
    <property type="match status" value="1"/>
</dbReference>
<keyword evidence="4" id="KW-1185">Reference proteome</keyword>
<dbReference type="RefSeq" id="WP_046524000.1">
    <property type="nucleotide sequence ID" value="NZ_LAYY01000011.1"/>
</dbReference>
<dbReference type="Proteomes" id="UP000034166">
    <property type="component" value="Unassembled WGS sequence"/>
</dbReference>
<keyword evidence="1" id="KW-0812">Transmembrane</keyword>
<dbReference type="InterPro" id="IPR051321">
    <property type="entry name" value="PHA/PHB_synthase"/>
</dbReference>
<dbReference type="SUPFAM" id="SSF53474">
    <property type="entry name" value="alpha/beta-Hydrolases"/>
    <property type="match status" value="1"/>
</dbReference>
<evidence type="ECO:0000313" key="4">
    <source>
        <dbReference type="Proteomes" id="UP000034166"/>
    </source>
</evidence>
<comment type="caution">
    <text evidence="3">The sequence shown here is derived from an EMBL/GenBank/DDBJ whole genome shotgun (WGS) entry which is preliminary data.</text>
</comment>
<dbReference type="PANTHER" id="PTHR36837:SF2">
    <property type="entry name" value="POLY(3-HYDROXYALKANOATE) POLYMERASE SUBUNIT PHAC"/>
    <property type="match status" value="1"/>
</dbReference>
<sequence length="341" mass="38529">MSSQSKGDQADKQHFLTEDFTRGATPRQAVWKKNKAVLWHYPAPCRKYKTPLFLVYSLINQPFILDLYPGSSMIEAFSKEGYEVYLLDFGILGYEDKDLTLDDYIMGYIQKGVRRALAHSRSEGITVVGYCLGGTLAAIYAALAKEPMRNLILFSPPLDFENSPVFQQWHKAIKSGELNIDELADVYGTIPPNVMETTFRLITSPISYTPYLSLIGRTGDPHFLEKWYRVNQWIKGHVPFSGAALRQVTNDLLKENQLINNHLLINGEKVNLGSIKASLLVVSASEDELVPEEMIVPVLKKVSSEDLTYKAIKAGHITLAIRGKLPEFLQQWLHERSDSIH</sequence>
<dbReference type="InterPro" id="IPR029058">
    <property type="entry name" value="AB_hydrolase_fold"/>
</dbReference>
<gene>
    <name evidence="3" type="ORF">WQ57_11925</name>
</gene>
<dbReference type="InterPro" id="IPR000073">
    <property type="entry name" value="AB_hydrolase_1"/>
</dbReference>
<dbReference type="PATRIC" id="fig|1408103.3.peg.2680"/>
<name>A0A0M2SUQ6_9BACI</name>
<proteinExistence type="predicted"/>
<keyword evidence="1" id="KW-0472">Membrane</keyword>
<dbReference type="PANTHER" id="PTHR36837">
    <property type="entry name" value="POLY(3-HYDROXYALKANOATE) POLYMERASE SUBUNIT PHAC"/>
    <property type="match status" value="1"/>
</dbReference>
<feature type="transmembrane region" description="Helical" evidence="1">
    <location>
        <begin position="124"/>
        <end position="143"/>
    </location>
</feature>
<dbReference type="Pfam" id="PF00561">
    <property type="entry name" value="Abhydrolase_1"/>
    <property type="match status" value="1"/>
</dbReference>
<evidence type="ECO:0000259" key="2">
    <source>
        <dbReference type="Pfam" id="PF00561"/>
    </source>
</evidence>
<organism evidence="3 4">
    <name type="scientific">Mesobacillus campisalis</name>
    <dbReference type="NCBI Taxonomy" id="1408103"/>
    <lineage>
        <taxon>Bacteria</taxon>
        <taxon>Bacillati</taxon>
        <taxon>Bacillota</taxon>
        <taxon>Bacilli</taxon>
        <taxon>Bacillales</taxon>
        <taxon>Bacillaceae</taxon>
        <taxon>Mesobacillus</taxon>
    </lineage>
</organism>